<protein>
    <submittedName>
        <fullName evidence="1">Uncharacterized protein</fullName>
    </submittedName>
</protein>
<keyword evidence="2" id="KW-1185">Reference proteome</keyword>
<dbReference type="Proteomes" id="UP000215590">
    <property type="component" value="Unassembled WGS sequence"/>
</dbReference>
<reference evidence="1 2" key="1">
    <citation type="submission" date="2017-07" db="EMBL/GenBank/DDBJ databases">
        <title>Phylogenetic study on the rhizospheric bacterium Ochrobactrum sp. A44.</title>
        <authorList>
            <person name="Krzyzanowska D.M."/>
            <person name="Ossowicki A."/>
            <person name="Rajewska M."/>
            <person name="Maciag T."/>
            <person name="Kaczynski Z."/>
            <person name="Czerwicka M."/>
            <person name="Jafra S."/>
        </authorList>
    </citation>
    <scope>NUCLEOTIDE SEQUENCE [LARGE SCALE GENOMIC DNA]</scope>
    <source>
        <strain evidence="1 2">DSM 7216</strain>
    </source>
</reference>
<evidence type="ECO:0000313" key="1">
    <source>
        <dbReference type="EMBL" id="OYR19751.1"/>
    </source>
</evidence>
<sequence>MPKWPISRDITVLSIKLNAAFLGAENSFFEELFWLKILIAKNLKEKMNWGADVACFNDV</sequence>
<dbReference type="AlphaFoldDB" id="A0A256FZ91"/>
<dbReference type="EMBL" id="NNRJ01000015">
    <property type="protein sequence ID" value="OYR19751.1"/>
    <property type="molecule type" value="Genomic_DNA"/>
</dbReference>
<proteinExistence type="predicted"/>
<evidence type="ECO:0000313" key="2">
    <source>
        <dbReference type="Proteomes" id="UP000215590"/>
    </source>
</evidence>
<organism evidence="1 2">
    <name type="scientific">Brucella thiophenivorans</name>
    <dbReference type="NCBI Taxonomy" id="571255"/>
    <lineage>
        <taxon>Bacteria</taxon>
        <taxon>Pseudomonadati</taxon>
        <taxon>Pseudomonadota</taxon>
        <taxon>Alphaproteobacteria</taxon>
        <taxon>Hyphomicrobiales</taxon>
        <taxon>Brucellaceae</taxon>
        <taxon>Brucella/Ochrobactrum group</taxon>
        <taxon>Brucella</taxon>
    </lineage>
</organism>
<accession>A0A256FZ91</accession>
<name>A0A256FZ91_9HYPH</name>
<comment type="caution">
    <text evidence="1">The sequence shown here is derived from an EMBL/GenBank/DDBJ whole genome shotgun (WGS) entry which is preliminary data.</text>
</comment>
<gene>
    <name evidence="1" type="ORF">CEV31_1169</name>
</gene>